<dbReference type="Gene3D" id="3.90.550.10">
    <property type="entry name" value="Spore Coat Polysaccharide Biosynthesis Protein SpsA, Chain A"/>
    <property type="match status" value="1"/>
</dbReference>
<dbReference type="SUPFAM" id="SSF50486">
    <property type="entry name" value="FMT C-terminal domain-like"/>
    <property type="match status" value="1"/>
</dbReference>
<accession>A0ABR5HP28</accession>
<keyword evidence="13" id="KW-1185">Reference proteome</keyword>
<dbReference type="Gene3D" id="3.40.50.12230">
    <property type="match status" value="1"/>
</dbReference>
<evidence type="ECO:0000259" key="10">
    <source>
        <dbReference type="Pfam" id="PF00551"/>
    </source>
</evidence>
<dbReference type="InterPro" id="IPR001173">
    <property type="entry name" value="Glyco_trans_2-like"/>
</dbReference>
<feature type="domain" description="Glycosyltransferase 2-like" evidence="9">
    <location>
        <begin position="15"/>
        <end position="176"/>
    </location>
</feature>
<evidence type="ECO:0000256" key="1">
    <source>
        <dbReference type="ARBA" id="ARBA00022475"/>
    </source>
</evidence>
<dbReference type="Pfam" id="PF02911">
    <property type="entry name" value="Formyl_trans_C"/>
    <property type="match status" value="1"/>
</dbReference>
<keyword evidence="1" id="KW-1003">Cell membrane</keyword>
<evidence type="ECO:0000256" key="3">
    <source>
        <dbReference type="ARBA" id="ARBA00022679"/>
    </source>
</evidence>
<dbReference type="InterPro" id="IPR011034">
    <property type="entry name" value="Formyl_transferase-like_C_sf"/>
</dbReference>
<dbReference type="CDD" id="cd04187">
    <property type="entry name" value="DPM1_like_bac"/>
    <property type="match status" value="1"/>
</dbReference>
<dbReference type="InterPro" id="IPR029044">
    <property type="entry name" value="Nucleotide-diphossugar_trans"/>
</dbReference>
<keyword evidence="2" id="KW-0328">Glycosyltransferase</keyword>
<dbReference type="Pfam" id="PF00535">
    <property type="entry name" value="Glycos_transf_2"/>
    <property type="match status" value="1"/>
</dbReference>
<organism evidence="12 13">
    <name type="scientific">Candidatus Burkholderia pumila</name>
    <dbReference type="NCBI Taxonomy" id="1090375"/>
    <lineage>
        <taxon>Bacteria</taxon>
        <taxon>Pseudomonadati</taxon>
        <taxon>Pseudomonadota</taxon>
        <taxon>Betaproteobacteria</taxon>
        <taxon>Burkholderiales</taxon>
        <taxon>Burkholderiaceae</taxon>
        <taxon>Burkholderia</taxon>
    </lineage>
</organism>
<keyword evidence="7 8" id="KW-0472">Membrane</keyword>
<keyword evidence="3 12" id="KW-0808">Transferase</keyword>
<dbReference type="NCBIfam" id="NF005414">
    <property type="entry name" value="PRK06988.1"/>
    <property type="match status" value="1"/>
</dbReference>
<dbReference type="EMBL" id="LELG01000011">
    <property type="protein sequence ID" value="KMQ81100.1"/>
    <property type="molecule type" value="Genomic_DNA"/>
</dbReference>
<keyword evidence="4 8" id="KW-0812">Transmembrane</keyword>
<keyword evidence="6 8" id="KW-1133">Transmembrane helix</keyword>
<dbReference type="InterPro" id="IPR002376">
    <property type="entry name" value="Formyl_transf_N"/>
</dbReference>
<feature type="transmembrane region" description="Helical" evidence="8">
    <location>
        <begin position="272"/>
        <end position="293"/>
    </location>
</feature>
<evidence type="ECO:0000256" key="2">
    <source>
        <dbReference type="ARBA" id="ARBA00022676"/>
    </source>
</evidence>
<evidence type="ECO:0000313" key="13">
    <source>
        <dbReference type="Proteomes" id="UP000242951"/>
    </source>
</evidence>
<dbReference type="SUPFAM" id="SSF53448">
    <property type="entry name" value="Nucleotide-diphospho-sugar transferases"/>
    <property type="match status" value="1"/>
</dbReference>
<evidence type="ECO:0000313" key="12">
    <source>
        <dbReference type="EMBL" id="KMQ81100.1"/>
    </source>
</evidence>
<dbReference type="Proteomes" id="UP000242951">
    <property type="component" value="Unassembled WGS sequence"/>
</dbReference>
<feature type="domain" description="Formyl transferase C-terminal" evidence="11">
    <location>
        <begin position="550"/>
        <end position="642"/>
    </location>
</feature>
<protein>
    <submittedName>
        <fullName evidence="12">Polymyxin resistance protein ArnC, glycosyl transferase</fullName>
    </submittedName>
</protein>
<dbReference type="InterPro" id="IPR005793">
    <property type="entry name" value="Formyl_trans_C"/>
</dbReference>
<reference evidence="12 13" key="1">
    <citation type="submission" date="2015-06" db="EMBL/GenBank/DDBJ databases">
        <title>Comparative genomics of Burkholderia leaf nodule symbionts.</title>
        <authorList>
            <person name="Carlier A."/>
            <person name="Eberl L."/>
            <person name="Pinto-Carbo M."/>
        </authorList>
    </citation>
    <scope>NUCLEOTIDE SEQUENCE [LARGE SCALE GENOMIC DNA]</scope>
    <source>
        <strain evidence="12 13">UZHbot3</strain>
    </source>
</reference>
<comment type="caution">
    <text evidence="12">The sequence shown here is derived from an EMBL/GenBank/DDBJ whole genome shotgun (WGS) entry which is preliminary data.</text>
</comment>
<dbReference type="InterPro" id="IPR050256">
    <property type="entry name" value="Glycosyltransferase_2"/>
</dbReference>
<evidence type="ECO:0000256" key="7">
    <source>
        <dbReference type="ARBA" id="ARBA00023136"/>
    </source>
</evidence>
<dbReference type="SUPFAM" id="SSF53328">
    <property type="entry name" value="Formyltransferase"/>
    <property type="match status" value="1"/>
</dbReference>
<gene>
    <name evidence="12" type="ORF">BPMI_02980c</name>
</gene>
<sequence length="665" mass="73332">MSQLDFPPTTGPEISIIIPVYNEEDGLAALFARLYPALDAPDASYEVIFINDGSRDKSAALLAQQFRARPDTTRIILLNGNYGQHMAILAGFEQSRGEIVVTLDADLQNPPEEIGKLVAKMREGYDYVGTIREQRQDSLWRKKASLAMNRLRERITKIKMTDQGCMLRAYSRHIIDTINRCGEISTFIPALAYTFAQNPIEVSVAHEERFAGESKYSLYSLIRLNFDLVTGFSVVPLQWLSFIGVILSVGSAALFLLLLVRRFMFGAEVQGVFTLFAITFFMLGVIIFALGLLGEYIGRIYQQVRARPRYLVQTILEQRDGHPTATKPPMDVAQQVAVVTREDDGAMKSRAIVFAYHNVGVRCLQVLLARSVDVALVVTHEDSASEDIWFGSVAQMAAEHGIETITPVDPKSPELHDAIAKAAPDFIFSFYYRNMLPVSLLALAKRGAYNMHGSLLPKYRGRVPTNWAVINGETEAGATLHEMLAKPDAGAILAQTPVPILPDDTASQVFDKTVVAAEQTLWRVLPALIAGEAPHLPNDLAAGSYYGERKPEDGRIDWTQPAQRVYNLIRAVAPPYPGAFTDVGSDRFIVARARLIPETGLPGVSTERLGELRRLPPGIHVTDNAMFGVCGDGRVIAIHELRHRPLNADAQPVGEERSIDPAEAG</sequence>
<name>A0ABR5HP28_9BURK</name>
<keyword evidence="5" id="KW-0448">Lipopolysaccharide biosynthesis</keyword>
<evidence type="ECO:0000259" key="9">
    <source>
        <dbReference type="Pfam" id="PF00535"/>
    </source>
</evidence>
<feature type="domain" description="Formyl transferase N-terminal" evidence="10">
    <location>
        <begin position="371"/>
        <end position="525"/>
    </location>
</feature>
<dbReference type="Pfam" id="PF00551">
    <property type="entry name" value="Formyl_trans_N"/>
    <property type="match status" value="1"/>
</dbReference>
<dbReference type="PANTHER" id="PTHR48090">
    <property type="entry name" value="UNDECAPRENYL-PHOSPHATE 4-DEOXY-4-FORMAMIDO-L-ARABINOSE TRANSFERASE-RELATED"/>
    <property type="match status" value="1"/>
</dbReference>
<feature type="transmembrane region" description="Helical" evidence="8">
    <location>
        <begin position="239"/>
        <end position="260"/>
    </location>
</feature>
<evidence type="ECO:0000256" key="5">
    <source>
        <dbReference type="ARBA" id="ARBA00022985"/>
    </source>
</evidence>
<evidence type="ECO:0000256" key="8">
    <source>
        <dbReference type="SAM" id="Phobius"/>
    </source>
</evidence>
<proteinExistence type="predicted"/>
<dbReference type="GO" id="GO:0016740">
    <property type="term" value="F:transferase activity"/>
    <property type="evidence" value="ECO:0007669"/>
    <property type="project" value="UniProtKB-KW"/>
</dbReference>
<evidence type="ECO:0000256" key="6">
    <source>
        <dbReference type="ARBA" id="ARBA00022989"/>
    </source>
</evidence>
<dbReference type="PANTHER" id="PTHR48090:SF3">
    <property type="entry name" value="UNDECAPRENYL-PHOSPHATE 4-DEOXY-4-FORMAMIDO-L-ARABINOSE TRANSFERASE"/>
    <property type="match status" value="1"/>
</dbReference>
<evidence type="ECO:0000259" key="11">
    <source>
        <dbReference type="Pfam" id="PF02911"/>
    </source>
</evidence>
<evidence type="ECO:0000256" key="4">
    <source>
        <dbReference type="ARBA" id="ARBA00022692"/>
    </source>
</evidence>
<dbReference type="InterPro" id="IPR036477">
    <property type="entry name" value="Formyl_transf_N_sf"/>
</dbReference>